<feature type="signal peptide" evidence="2">
    <location>
        <begin position="1"/>
        <end position="17"/>
    </location>
</feature>
<feature type="transmembrane region" description="Helical" evidence="1">
    <location>
        <begin position="53"/>
        <end position="72"/>
    </location>
</feature>
<dbReference type="OrthoDB" id="196633at2759"/>
<organism evidence="3 4">
    <name type="scientific">Chrysochromulina tobinii</name>
    <dbReference type="NCBI Taxonomy" id="1460289"/>
    <lineage>
        <taxon>Eukaryota</taxon>
        <taxon>Haptista</taxon>
        <taxon>Haptophyta</taxon>
        <taxon>Prymnesiophyceae</taxon>
        <taxon>Prymnesiales</taxon>
        <taxon>Chrysochromulinaceae</taxon>
        <taxon>Chrysochromulina</taxon>
    </lineage>
</organism>
<feature type="transmembrane region" description="Helical" evidence="1">
    <location>
        <begin position="271"/>
        <end position="298"/>
    </location>
</feature>
<dbReference type="PANTHER" id="PTHR33833:SF3">
    <property type="entry name" value="YCF49-LIKE PROTEIN"/>
    <property type="match status" value="1"/>
</dbReference>
<gene>
    <name evidence="3" type="ORF">Ctob_000771</name>
</gene>
<feature type="transmembrane region" description="Helical" evidence="1">
    <location>
        <begin position="371"/>
        <end position="390"/>
    </location>
</feature>
<dbReference type="InterPro" id="IPR021995">
    <property type="entry name" value="DUF3593"/>
</dbReference>
<feature type="chain" id="PRO_5005601613" evidence="2">
    <location>
        <begin position="18"/>
        <end position="400"/>
    </location>
</feature>
<feature type="transmembrane region" description="Helical" evidence="1">
    <location>
        <begin position="84"/>
        <end position="104"/>
    </location>
</feature>
<feature type="transmembrane region" description="Helical" evidence="1">
    <location>
        <begin position="154"/>
        <end position="173"/>
    </location>
</feature>
<dbReference type="InterPro" id="IPR019634">
    <property type="entry name" value="Uncharacterised_Ycf49"/>
</dbReference>
<accession>A0A0M0JC97</accession>
<dbReference type="Proteomes" id="UP000037460">
    <property type="component" value="Unassembled WGS sequence"/>
</dbReference>
<feature type="transmembrane region" description="Helical" evidence="1">
    <location>
        <begin position="244"/>
        <end position="265"/>
    </location>
</feature>
<proteinExistence type="predicted"/>
<comment type="caution">
    <text evidence="3">The sequence shown here is derived from an EMBL/GenBank/DDBJ whole genome shotgun (WGS) entry which is preliminary data.</text>
</comment>
<dbReference type="PANTHER" id="PTHR33833">
    <property type="entry name" value="NUCLEOLAR-LIKE PROTEIN-RELATED"/>
    <property type="match status" value="1"/>
</dbReference>
<evidence type="ECO:0000256" key="2">
    <source>
        <dbReference type="SAM" id="SignalP"/>
    </source>
</evidence>
<evidence type="ECO:0000256" key="1">
    <source>
        <dbReference type="SAM" id="Phobius"/>
    </source>
</evidence>
<feature type="transmembrane region" description="Helical" evidence="1">
    <location>
        <begin position="334"/>
        <end position="355"/>
    </location>
</feature>
<keyword evidence="1" id="KW-0812">Transmembrane</keyword>
<keyword evidence="2" id="KW-0732">Signal</keyword>
<keyword evidence="4" id="KW-1185">Reference proteome</keyword>
<reference evidence="4" key="1">
    <citation type="journal article" date="2015" name="PLoS Genet.">
        <title>Genome Sequence and Transcriptome Analyses of Chrysochromulina tobin: Metabolic Tools for Enhanced Algal Fitness in the Prominent Order Prymnesiales (Haptophyceae).</title>
        <authorList>
            <person name="Hovde B.T."/>
            <person name="Deodato C.R."/>
            <person name="Hunsperger H.M."/>
            <person name="Ryken S.A."/>
            <person name="Yost W."/>
            <person name="Jha R.K."/>
            <person name="Patterson J."/>
            <person name="Monnat R.J. Jr."/>
            <person name="Barlow S.B."/>
            <person name="Starkenburg S.R."/>
            <person name="Cattolico R.A."/>
        </authorList>
    </citation>
    <scope>NUCLEOTIDE SEQUENCE</scope>
    <source>
        <strain evidence="4">CCMP291</strain>
    </source>
</reference>
<dbReference type="EMBL" id="JWZX01003152">
    <property type="protein sequence ID" value="KOO23848.1"/>
    <property type="molecule type" value="Genomic_DNA"/>
</dbReference>
<sequence length="400" mass="41982">MAITPTLLLLVAPTAFAFVPAPRLVPRTAHFSPRLAIRTPVAPVAFADQAGTLAGTFFQASLLPYIGFLYFLGYAPNNTPKQALFGFQFLLLFVLSTVFTGIVTKSVYGASLADTDWLHGAAEALLTTSNLYVASGFRNALAGEAAPEGPSFRFPALAIFALVVAATAAGPSLGVEQHSAFLYGIGNLGENPLAGVLDSVRSEPINALSLPTWAIHFSSVFEWLFAMSFVAQYAQATGNERWRWLTYGMLPLHASGVAACTYHFFYNSADVSFLVALQAGLTLLGNSTVCIAALLIALSNGWTISELNPFKPKGEAGEAGEAAAPAAAVVPQPVIATPLLAGELVLLTAVFSYLVKYGEPALTLPFEPNALVGWALVLGIPTFVGFRFVAGASDSNAASA</sequence>
<keyword evidence="1" id="KW-0472">Membrane</keyword>
<dbReference type="Pfam" id="PF10693">
    <property type="entry name" value="DUF2499"/>
    <property type="match status" value="1"/>
</dbReference>
<keyword evidence="1" id="KW-1133">Transmembrane helix</keyword>
<protein>
    <submittedName>
        <fullName evidence="3">Uncharacterized protein</fullName>
    </submittedName>
</protein>
<dbReference type="AlphaFoldDB" id="A0A0M0JC97"/>
<dbReference type="Pfam" id="PF12159">
    <property type="entry name" value="DUF3593"/>
    <property type="match status" value="1"/>
</dbReference>
<name>A0A0M0JC97_9EUKA</name>
<evidence type="ECO:0000313" key="3">
    <source>
        <dbReference type="EMBL" id="KOO23848.1"/>
    </source>
</evidence>
<evidence type="ECO:0000313" key="4">
    <source>
        <dbReference type="Proteomes" id="UP000037460"/>
    </source>
</evidence>